<feature type="transmembrane region" description="Helical" evidence="6">
    <location>
        <begin position="192"/>
        <end position="213"/>
    </location>
</feature>
<dbReference type="InterPro" id="IPR000620">
    <property type="entry name" value="EamA_dom"/>
</dbReference>
<dbReference type="PANTHER" id="PTHR32322">
    <property type="entry name" value="INNER MEMBRANE TRANSPORTER"/>
    <property type="match status" value="1"/>
</dbReference>
<dbReference type="InterPro" id="IPR050638">
    <property type="entry name" value="AA-Vitamin_Transporters"/>
</dbReference>
<evidence type="ECO:0000256" key="3">
    <source>
        <dbReference type="ARBA" id="ARBA00022692"/>
    </source>
</evidence>
<evidence type="ECO:0000313" key="9">
    <source>
        <dbReference type="EMBL" id="MBD1271351.1"/>
    </source>
</evidence>
<dbReference type="EMBL" id="JACBZN010000001">
    <property type="protein sequence ID" value="NYI37904.1"/>
    <property type="molecule type" value="Genomic_DNA"/>
</dbReference>
<feature type="domain" description="EamA" evidence="7">
    <location>
        <begin position="162"/>
        <end position="299"/>
    </location>
</feature>
<feature type="transmembrane region" description="Helical" evidence="6">
    <location>
        <begin position="161"/>
        <end position="180"/>
    </location>
</feature>
<feature type="transmembrane region" description="Helical" evidence="6">
    <location>
        <begin position="260"/>
        <end position="277"/>
    </location>
</feature>
<accession>A0A8I0FYJ3</accession>
<dbReference type="EMBL" id="JACWMT010000002">
    <property type="protein sequence ID" value="MBD1270517.1"/>
    <property type="molecule type" value="Genomic_DNA"/>
</dbReference>
<keyword evidence="11" id="KW-1185">Reference proteome</keyword>
<dbReference type="AlphaFoldDB" id="A0A8I0FYJ3"/>
<evidence type="ECO:0000313" key="8">
    <source>
        <dbReference type="EMBL" id="MBD1270517.1"/>
    </source>
</evidence>
<comment type="caution">
    <text evidence="9">The sequence shown here is derived from an EMBL/GenBank/DDBJ whole genome shotgun (WGS) entry which is preliminary data.</text>
</comment>
<sequence length="316" mass="32718">MTAHPATTPQSDVSPGAMWFALVVVYVAWGSTYLGIRIVVEDMPPLLSAAARFLTAAVLMGTFLAVRSGLGVLRVRPRELRGAAIVGILLLAGGNGGVVLGERTVPSGLAALLVAMVPLWLILFRFAGGERPRLLTWTGVLVGFVGLGVLVLPGGGAGGTTTGIVFIVGATLCWSVGSFLSPRMPMPANPFVATVWEMLSAAIALVVLGTARGERPSDFAEASTASWIALGYLVVFGSLVAYTAYVWLLQNAPLSLVSTYAYVNPVVAVLLGAVIVAEPLTGAIVTGGAIVVVGVALVVQAERPRSPVEERETART</sequence>
<name>A0A8I0FYJ3_9ACTN</name>
<evidence type="ECO:0000256" key="6">
    <source>
        <dbReference type="SAM" id="Phobius"/>
    </source>
</evidence>
<dbReference type="EMBL" id="JACWMT010000003">
    <property type="protein sequence ID" value="MBD1271351.1"/>
    <property type="molecule type" value="Genomic_DNA"/>
</dbReference>
<gene>
    <name evidence="10" type="ORF">BJ975_001279</name>
    <name evidence="8" type="ORF">IDH50_09770</name>
    <name evidence="9" type="ORF">IDH50_13990</name>
</gene>
<feature type="domain" description="EamA" evidence="7">
    <location>
        <begin position="20"/>
        <end position="151"/>
    </location>
</feature>
<comment type="subcellular location">
    <subcellularLocation>
        <location evidence="1">Membrane</location>
        <topology evidence="1">Multi-pass membrane protein</topology>
    </subcellularLocation>
</comment>
<evidence type="ECO:0000313" key="11">
    <source>
        <dbReference type="Proteomes" id="UP000587211"/>
    </source>
</evidence>
<feature type="transmembrane region" description="Helical" evidence="6">
    <location>
        <begin position="82"/>
        <end position="101"/>
    </location>
</feature>
<feature type="transmembrane region" description="Helical" evidence="6">
    <location>
        <begin position="283"/>
        <end position="301"/>
    </location>
</feature>
<evidence type="ECO:0000256" key="5">
    <source>
        <dbReference type="ARBA" id="ARBA00023136"/>
    </source>
</evidence>
<dbReference type="RefSeq" id="WP_179424365.1">
    <property type="nucleotide sequence ID" value="NZ_BAAAMP010000001.1"/>
</dbReference>
<dbReference type="Pfam" id="PF00892">
    <property type="entry name" value="EamA"/>
    <property type="match status" value="2"/>
</dbReference>
<dbReference type="Proteomes" id="UP000659061">
    <property type="component" value="Unassembled WGS sequence"/>
</dbReference>
<dbReference type="GO" id="GO:0016020">
    <property type="term" value="C:membrane"/>
    <property type="evidence" value="ECO:0007669"/>
    <property type="project" value="UniProtKB-SubCell"/>
</dbReference>
<evidence type="ECO:0000313" key="10">
    <source>
        <dbReference type="EMBL" id="NYI37904.1"/>
    </source>
</evidence>
<evidence type="ECO:0000256" key="1">
    <source>
        <dbReference type="ARBA" id="ARBA00004141"/>
    </source>
</evidence>
<dbReference type="SUPFAM" id="SSF103481">
    <property type="entry name" value="Multidrug resistance efflux transporter EmrE"/>
    <property type="match status" value="2"/>
</dbReference>
<organism evidence="9 12">
    <name type="scientific">Aeromicrobium tamlense</name>
    <dbReference type="NCBI Taxonomy" id="375541"/>
    <lineage>
        <taxon>Bacteria</taxon>
        <taxon>Bacillati</taxon>
        <taxon>Actinomycetota</taxon>
        <taxon>Actinomycetes</taxon>
        <taxon>Propionibacteriales</taxon>
        <taxon>Nocardioidaceae</taxon>
        <taxon>Aeromicrobium</taxon>
    </lineage>
</organism>
<reference evidence="9" key="2">
    <citation type="submission" date="2020-09" db="EMBL/GenBank/DDBJ databases">
        <title>Novel species in genus Aeromicrobium.</title>
        <authorList>
            <person name="Zhang G."/>
        </authorList>
    </citation>
    <scope>NUCLEOTIDE SEQUENCE</scope>
    <source>
        <strain evidence="9">SSW1-57</strain>
    </source>
</reference>
<keyword evidence="3 6" id="KW-0812">Transmembrane</keyword>
<keyword evidence="4 6" id="KW-1133">Transmembrane helix</keyword>
<dbReference type="Proteomes" id="UP000587211">
    <property type="component" value="Unassembled WGS sequence"/>
</dbReference>
<comment type="similarity">
    <text evidence="2">Belongs to the EamA transporter family.</text>
</comment>
<evidence type="ECO:0000259" key="7">
    <source>
        <dbReference type="Pfam" id="PF00892"/>
    </source>
</evidence>
<evidence type="ECO:0000256" key="4">
    <source>
        <dbReference type="ARBA" id="ARBA00022989"/>
    </source>
</evidence>
<feature type="transmembrane region" description="Helical" evidence="6">
    <location>
        <begin position="19"/>
        <end position="40"/>
    </location>
</feature>
<feature type="transmembrane region" description="Helical" evidence="6">
    <location>
        <begin position="134"/>
        <end position="155"/>
    </location>
</feature>
<dbReference type="InterPro" id="IPR037185">
    <property type="entry name" value="EmrE-like"/>
</dbReference>
<proteinExistence type="inferred from homology"/>
<dbReference type="PANTHER" id="PTHR32322:SF2">
    <property type="entry name" value="EAMA DOMAIN-CONTAINING PROTEIN"/>
    <property type="match status" value="1"/>
</dbReference>
<reference evidence="10 11" key="1">
    <citation type="submission" date="2020-07" db="EMBL/GenBank/DDBJ databases">
        <title>Sequencing the genomes of 1000 actinobacteria strains.</title>
        <authorList>
            <person name="Klenk H.-P."/>
        </authorList>
    </citation>
    <scope>NUCLEOTIDE SEQUENCE [LARGE SCALE GENOMIC DNA]</scope>
    <source>
        <strain evidence="10 11">DSM 19087</strain>
    </source>
</reference>
<protein>
    <submittedName>
        <fullName evidence="10">Drug/metabolite transporter (DMT)-like permease</fullName>
    </submittedName>
    <submittedName>
        <fullName evidence="9">EamA family transporter</fullName>
    </submittedName>
</protein>
<feature type="transmembrane region" description="Helical" evidence="6">
    <location>
        <begin position="225"/>
        <end position="248"/>
    </location>
</feature>
<evidence type="ECO:0000313" key="12">
    <source>
        <dbReference type="Proteomes" id="UP000659061"/>
    </source>
</evidence>
<keyword evidence="5 6" id="KW-0472">Membrane</keyword>
<evidence type="ECO:0000256" key="2">
    <source>
        <dbReference type="ARBA" id="ARBA00007362"/>
    </source>
</evidence>
<feature type="transmembrane region" description="Helical" evidence="6">
    <location>
        <begin position="107"/>
        <end position="127"/>
    </location>
</feature>
<dbReference type="Gene3D" id="1.10.3730.20">
    <property type="match status" value="1"/>
</dbReference>
<feature type="transmembrane region" description="Helical" evidence="6">
    <location>
        <begin position="46"/>
        <end position="70"/>
    </location>
</feature>